<name>A0A444YA53_ARAHY</name>
<protein>
    <submittedName>
        <fullName evidence="1">Uncharacterized protein</fullName>
    </submittedName>
</protein>
<accession>A0A444YA53</accession>
<evidence type="ECO:0000313" key="1">
    <source>
        <dbReference type="EMBL" id="RYQ98746.1"/>
    </source>
</evidence>
<organism evidence="1 2">
    <name type="scientific">Arachis hypogaea</name>
    <name type="common">Peanut</name>
    <dbReference type="NCBI Taxonomy" id="3818"/>
    <lineage>
        <taxon>Eukaryota</taxon>
        <taxon>Viridiplantae</taxon>
        <taxon>Streptophyta</taxon>
        <taxon>Embryophyta</taxon>
        <taxon>Tracheophyta</taxon>
        <taxon>Spermatophyta</taxon>
        <taxon>Magnoliopsida</taxon>
        <taxon>eudicotyledons</taxon>
        <taxon>Gunneridae</taxon>
        <taxon>Pentapetalae</taxon>
        <taxon>rosids</taxon>
        <taxon>fabids</taxon>
        <taxon>Fabales</taxon>
        <taxon>Fabaceae</taxon>
        <taxon>Papilionoideae</taxon>
        <taxon>50 kb inversion clade</taxon>
        <taxon>dalbergioids sensu lato</taxon>
        <taxon>Dalbergieae</taxon>
        <taxon>Pterocarpus clade</taxon>
        <taxon>Arachis</taxon>
    </lineage>
</organism>
<dbReference type="AlphaFoldDB" id="A0A444YA53"/>
<reference evidence="1 2" key="1">
    <citation type="submission" date="2019-01" db="EMBL/GenBank/DDBJ databases">
        <title>Sequencing of cultivated peanut Arachis hypogaea provides insights into genome evolution and oil improvement.</title>
        <authorList>
            <person name="Chen X."/>
        </authorList>
    </citation>
    <scope>NUCLEOTIDE SEQUENCE [LARGE SCALE GENOMIC DNA]</scope>
    <source>
        <strain evidence="2">cv. Fuhuasheng</strain>
        <tissue evidence="1">Leaves</tissue>
    </source>
</reference>
<proteinExistence type="predicted"/>
<keyword evidence="2" id="KW-1185">Reference proteome</keyword>
<sequence>MSQDHDYLVCEWFYVIGLLTLVGEEKSYDKDGKTIKMVVVELSSQKMVLRCALFGEYMYQLNHFLSSSLLNNQ</sequence>
<gene>
    <name evidence="1" type="ORF">Ahy_B07g086521</name>
</gene>
<dbReference type="Proteomes" id="UP000289738">
    <property type="component" value="Chromosome B07"/>
</dbReference>
<comment type="caution">
    <text evidence="1">The sequence shown here is derived from an EMBL/GenBank/DDBJ whole genome shotgun (WGS) entry which is preliminary data.</text>
</comment>
<dbReference type="EMBL" id="SDMP01000017">
    <property type="protein sequence ID" value="RYQ98746.1"/>
    <property type="molecule type" value="Genomic_DNA"/>
</dbReference>
<evidence type="ECO:0000313" key="2">
    <source>
        <dbReference type="Proteomes" id="UP000289738"/>
    </source>
</evidence>